<accession>A0ABM9C9J6</accession>
<gene>
    <name evidence="2" type="ORF">PAECIP111893_02435</name>
</gene>
<dbReference type="Proteomes" id="UP000838686">
    <property type="component" value="Unassembled WGS sequence"/>
</dbReference>
<dbReference type="InterPro" id="IPR010982">
    <property type="entry name" value="Lambda_DNA-bd_dom_sf"/>
</dbReference>
<dbReference type="InterPro" id="IPR001387">
    <property type="entry name" value="Cro/C1-type_HTH"/>
</dbReference>
<dbReference type="PROSITE" id="PS50943">
    <property type="entry name" value="HTH_CROC1"/>
    <property type="match status" value="1"/>
</dbReference>
<dbReference type="Pfam" id="PF13443">
    <property type="entry name" value="HTH_26"/>
    <property type="match status" value="1"/>
</dbReference>
<comment type="caution">
    <text evidence="2">The sequence shown here is derived from an EMBL/GenBank/DDBJ whole genome shotgun (WGS) entry which is preliminary data.</text>
</comment>
<evidence type="ECO:0000313" key="2">
    <source>
        <dbReference type="EMBL" id="CAH1205840.1"/>
    </source>
</evidence>
<evidence type="ECO:0000313" key="3">
    <source>
        <dbReference type="Proteomes" id="UP000838686"/>
    </source>
</evidence>
<evidence type="ECO:0000259" key="1">
    <source>
        <dbReference type="PROSITE" id="PS50943"/>
    </source>
</evidence>
<protein>
    <recommendedName>
        <fullName evidence="1">HTH cro/C1-type domain-containing protein</fullName>
    </recommendedName>
</protein>
<dbReference type="SMART" id="SM00530">
    <property type="entry name" value="HTH_XRE"/>
    <property type="match status" value="1"/>
</dbReference>
<name>A0ABM9C9J6_9BACL</name>
<proteinExistence type="predicted"/>
<sequence length="72" mass="8598">MVLVPIRCRIPEHLHRIGKTQQWLADRVAMSKQQMSDYVTMRFVLKIAKAKEIADVLNINIDDLYEWEWRGE</sequence>
<dbReference type="EMBL" id="CAKMMF010000011">
    <property type="protein sequence ID" value="CAH1205840.1"/>
    <property type="molecule type" value="Genomic_DNA"/>
</dbReference>
<dbReference type="CDD" id="cd00093">
    <property type="entry name" value="HTH_XRE"/>
    <property type="match status" value="1"/>
</dbReference>
<dbReference type="SUPFAM" id="SSF47413">
    <property type="entry name" value="lambda repressor-like DNA-binding domains"/>
    <property type="match status" value="1"/>
</dbReference>
<keyword evidence="3" id="KW-1185">Reference proteome</keyword>
<feature type="domain" description="HTH cro/C1-type" evidence="1">
    <location>
        <begin position="18"/>
        <end position="64"/>
    </location>
</feature>
<dbReference type="Gene3D" id="1.10.260.40">
    <property type="entry name" value="lambda repressor-like DNA-binding domains"/>
    <property type="match status" value="1"/>
</dbReference>
<organism evidence="2 3">
    <name type="scientific">Paenibacillus plantiphilus</name>
    <dbReference type="NCBI Taxonomy" id="2905650"/>
    <lineage>
        <taxon>Bacteria</taxon>
        <taxon>Bacillati</taxon>
        <taxon>Bacillota</taxon>
        <taxon>Bacilli</taxon>
        <taxon>Bacillales</taxon>
        <taxon>Paenibacillaceae</taxon>
        <taxon>Paenibacillus</taxon>
    </lineage>
</organism>
<reference evidence="2" key="1">
    <citation type="submission" date="2022-01" db="EMBL/GenBank/DDBJ databases">
        <authorList>
            <person name="Criscuolo A."/>
        </authorList>
    </citation>
    <scope>NUCLEOTIDE SEQUENCE</scope>
    <source>
        <strain evidence="2">CIP111893</strain>
    </source>
</reference>